<proteinExistence type="predicted"/>
<dbReference type="PROSITE" id="PS00092">
    <property type="entry name" value="N6_MTASE"/>
    <property type="match status" value="1"/>
</dbReference>
<dbReference type="InterPro" id="IPR029063">
    <property type="entry name" value="SAM-dependent_MTases_sf"/>
</dbReference>
<comment type="caution">
    <text evidence="4">The sequence shown here is derived from an EMBL/GenBank/DDBJ whole genome shotgun (WGS) entry which is preliminary data.</text>
</comment>
<evidence type="ECO:0000313" key="4">
    <source>
        <dbReference type="EMBL" id="KAJ0406186.1"/>
    </source>
</evidence>
<dbReference type="GO" id="GO:0008168">
    <property type="term" value="F:methyltransferase activity"/>
    <property type="evidence" value="ECO:0007669"/>
    <property type="project" value="InterPro"/>
</dbReference>
<evidence type="ECO:0000256" key="1">
    <source>
        <dbReference type="SAM" id="Coils"/>
    </source>
</evidence>
<feature type="coiled-coil region" evidence="1">
    <location>
        <begin position="496"/>
        <end position="582"/>
    </location>
</feature>
<feature type="compositionally biased region" description="Low complexity" evidence="2">
    <location>
        <begin position="348"/>
        <end position="357"/>
    </location>
</feature>
<gene>
    <name evidence="4" type="ORF">P43SY_000370</name>
</gene>
<dbReference type="InterPro" id="IPR002052">
    <property type="entry name" value="DNA_methylase_N6_adenine_CS"/>
</dbReference>
<accession>A0AAD5QDE2</accession>
<protein>
    <recommendedName>
        <fullName evidence="3">Methyltransferase domain-containing protein</fullName>
    </recommendedName>
</protein>
<feature type="region of interest" description="Disordered" evidence="2">
    <location>
        <begin position="277"/>
        <end position="420"/>
    </location>
</feature>
<dbReference type="PANTHER" id="PTHR23313:SF0">
    <property type="entry name" value="TESTIS-EXPRESSED PROTEIN 9"/>
    <property type="match status" value="1"/>
</dbReference>
<organism evidence="4 5">
    <name type="scientific">Pythium insidiosum</name>
    <name type="common">Pythiosis disease agent</name>
    <dbReference type="NCBI Taxonomy" id="114742"/>
    <lineage>
        <taxon>Eukaryota</taxon>
        <taxon>Sar</taxon>
        <taxon>Stramenopiles</taxon>
        <taxon>Oomycota</taxon>
        <taxon>Peronosporomycetes</taxon>
        <taxon>Pythiales</taxon>
        <taxon>Pythiaceae</taxon>
        <taxon>Pythium</taxon>
    </lineage>
</organism>
<name>A0AAD5QDE2_PYTIN</name>
<dbReference type="PANTHER" id="PTHR23313">
    <property type="entry name" value="TSEC1-RELATED"/>
    <property type="match status" value="1"/>
</dbReference>
<feature type="domain" description="Methyltransferase" evidence="3">
    <location>
        <begin position="33"/>
        <end position="115"/>
    </location>
</feature>
<keyword evidence="5" id="KW-1185">Reference proteome</keyword>
<dbReference type="CDD" id="cd02440">
    <property type="entry name" value="AdoMet_MTases"/>
    <property type="match status" value="1"/>
</dbReference>
<evidence type="ECO:0000256" key="2">
    <source>
        <dbReference type="SAM" id="MobiDB-lite"/>
    </source>
</evidence>
<dbReference type="EMBL" id="JAKCXM010000035">
    <property type="protein sequence ID" value="KAJ0406186.1"/>
    <property type="molecule type" value="Genomic_DNA"/>
</dbReference>
<evidence type="ECO:0000313" key="5">
    <source>
        <dbReference type="Proteomes" id="UP001209570"/>
    </source>
</evidence>
<dbReference type="SUPFAM" id="SSF53335">
    <property type="entry name" value="S-adenosyl-L-methionine-dependent methyltransferases"/>
    <property type="match status" value="1"/>
</dbReference>
<feature type="coiled-coil region" evidence="1">
    <location>
        <begin position="434"/>
        <end position="468"/>
    </location>
</feature>
<dbReference type="Gene3D" id="3.40.50.150">
    <property type="entry name" value="Vaccinia Virus protein VP39"/>
    <property type="match status" value="1"/>
</dbReference>
<dbReference type="GO" id="GO:0032259">
    <property type="term" value="P:methylation"/>
    <property type="evidence" value="ECO:0007669"/>
    <property type="project" value="InterPro"/>
</dbReference>
<evidence type="ECO:0000259" key="3">
    <source>
        <dbReference type="Pfam" id="PF13847"/>
    </source>
</evidence>
<keyword evidence="1" id="KW-0175">Coiled coil</keyword>
<dbReference type="Proteomes" id="UP001209570">
    <property type="component" value="Unassembled WGS sequence"/>
</dbReference>
<dbReference type="InterPro" id="IPR025714">
    <property type="entry name" value="Methyltranfer_dom"/>
</dbReference>
<reference evidence="4" key="1">
    <citation type="submission" date="2021-12" db="EMBL/GenBank/DDBJ databases">
        <title>Prjna785345.</title>
        <authorList>
            <person name="Rujirawat T."/>
            <person name="Krajaejun T."/>
        </authorList>
    </citation>
    <scope>NUCLEOTIDE SEQUENCE</scope>
    <source>
        <strain evidence="4">Pi057C3</strain>
    </source>
</reference>
<dbReference type="AlphaFoldDB" id="A0AAD5QDE2"/>
<dbReference type="GO" id="GO:0003676">
    <property type="term" value="F:nucleic acid binding"/>
    <property type="evidence" value="ECO:0007669"/>
    <property type="project" value="InterPro"/>
</dbReference>
<feature type="compositionally biased region" description="Low complexity" evidence="2">
    <location>
        <begin position="376"/>
        <end position="391"/>
    </location>
</feature>
<sequence>MRFRVSRDTLIPRGDSEVLIETLASLYAPPTPLNILDLGTGSGCLLLAALSEFPNATGVGIDISPGALDIARENAGQLGLSDRSTFLKYDMEQLSPARIDIESPLQTGFDVILCNPPYIPLNELPLIAPDVLAHEPHGALFADGPDAFRNLRDAPPLSPDLGLRFYKSLARSARELLRVAAVSRSSVLMEIGSTQQAMAVRDLFVTAGFAFDRFLFDAAGRHRGVLCSIASGIRSTGMKQSLAARQAALLQQNAELDAKVEAIEQRRQQQLLSAIGKAASMPSRAADQDDDDDSNSNNDPMDRSVALSLALTESPPSPTADEPAAAKKEEVSPASVSPRARLEHRRSGSSVVSGSRSNAKRTAAIRRRRSDDAQLAAVASEASASASASVDSKGEGEGGSSGVAPPRAVQEDGGIATPDGLGLEATVRYQKARLRVLQDELDAATSAVKELRAEQTALHARIEELQGENAGIKKKQAHTQQLLEKQQELTYKNATHKLLESQLATANAKMEELQRAEKQTSQQFRSKDVRLNRALEELEKVKAQLQEERRAHGEQTISKAEFDQVVKENKRLEKQKNELLVAFKKQMKLIDILKRQRIHMEAAKMLSFTEEEFSKTLELG</sequence>
<dbReference type="Pfam" id="PF13847">
    <property type="entry name" value="Methyltransf_31"/>
    <property type="match status" value="1"/>
</dbReference>